<dbReference type="GO" id="GO:0005737">
    <property type="term" value="C:cytoplasm"/>
    <property type="evidence" value="ECO:0007669"/>
    <property type="project" value="TreeGrafter"/>
</dbReference>
<dbReference type="GO" id="GO:0032446">
    <property type="term" value="P:protein modification by small protein conjugation"/>
    <property type="evidence" value="ECO:0007669"/>
    <property type="project" value="TreeGrafter"/>
</dbReference>
<dbReference type="GO" id="GO:0008641">
    <property type="term" value="F:ubiquitin-like modifier activating enzyme activity"/>
    <property type="evidence" value="ECO:0007669"/>
    <property type="project" value="InterPro"/>
</dbReference>
<comment type="pathway">
    <text evidence="1">Protein modification; protein ubiquitination.</text>
</comment>
<dbReference type="Gene3D" id="3.40.50.12550">
    <property type="entry name" value="Ubiquitin-activating enzyme E1, inactive adenylation domain, subdomain 2"/>
    <property type="match status" value="1"/>
</dbReference>
<sequence length="1050" mass="120087">MINHHQQVINTDEWKPFASSLIQFFGSDGVDRMKQQTILIHHLLQHSCGDVLIGLEIAKNIVLSFGGSDHDITLLVEIANTNFFRNYGKGLQEIFQAFSFLLEDDDEILFTFQEDNYDKSQNRHLQEIQHIYERFFASKGGNVRVIVEFCDQIEKSRLQNDSFLSQFTIISVNNYNMLDLIAVNEKCRSHNIKMIAAETRGLVGSVFSDFGNSFVVKDLPHPNSVLYDYFYVTDISPTNPATITLRGGSLQGQTTNLKGGDVINLQRIESIPEIEGSYFTCLDVNYLYDNNLCVTIDLDATMLPPFDPVSAGYVIRVCKETITQHKPLKEILANASLESSLLHVENQKLLHASIESIGKFYKQFHRFPHSHDDFKELMSLVNQSNGDSQSISKTDEDIVTILAATYSSQLAIISALIGGVASMEIQKAASSYYGPIPNQLFYFDAFDCLHKDQKVKLVNNYYDTTDHMVHASMYDAQELIFGKHVHEKIENSKHLLYDMGSMGCEFLKNYTMMGVGNGIQGSFLVSDDKQVTLKHLETHALFRKKHIGQTKSEASTQVIQKLKHSITNSSTRSFITSMKESSIDESSEFLVDLITDSFNGNSRVDFKEICNRDKISLIKTICNNGVLYDLQVVVPYVTSLYENLVGDKPYYKTGLPTLPIQCMDWAKTVVDQTFGYYVDQALNYVQDPNAFSTTSALEHVYNVLLRDRSTKFLDCVKWARLQFEILFKTSIQSIMERYGYDMISNGTRFWSVTKRFPRVLNFDIYNANHVEVVSLLSKFQAQRYGINIPEEFDLLTCLKEISGDSSTIARNDLMDDDTDYAQLLQQSTIPHDMELHPFHNYEDEDYLKLIYLTTILRCENFRIIEPSMLITWHTTLESTPIVLSLSSIISALGCLEFYKIIQGFQDSYNNASVHVANSQKMFTQTAPKKPTILTSFPTRTFWDTIDIDENNEITLKDLLDIMKDRYNLEISMCSSGRSMLFSFFLKPQRRSNDLAKTISQLVFEKSKTPVSSKYILIDMCCNDLITQEEFDDVPSIRYRCYQDQPRRTHN</sequence>
<dbReference type="Gene3D" id="3.40.50.720">
    <property type="entry name" value="NAD(P)-binding Rossmann-like Domain"/>
    <property type="match status" value="1"/>
</dbReference>
<evidence type="ECO:0000256" key="1">
    <source>
        <dbReference type="ARBA" id="ARBA00004906"/>
    </source>
</evidence>
<dbReference type="AlphaFoldDB" id="A0AA88GET0"/>
<dbReference type="InterPro" id="IPR000594">
    <property type="entry name" value="ThiF_NAD_FAD-bd"/>
</dbReference>
<dbReference type="Pfam" id="PF10585">
    <property type="entry name" value="UBA_E1_SCCH"/>
    <property type="match status" value="1"/>
</dbReference>
<dbReference type="Pfam" id="PF00899">
    <property type="entry name" value="ThiF"/>
    <property type="match status" value="1"/>
</dbReference>
<reference evidence="5 6" key="1">
    <citation type="journal article" date="2018" name="BMC Genomics">
        <title>The genome of Naegleria lovaniensis, the basis for a comparative approach to unravel pathogenicity factors of the human pathogenic amoeba N. fowleri.</title>
        <authorList>
            <person name="Liechti N."/>
            <person name="Schurch N."/>
            <person name="Bruggmann R."/>
            <person name="Wittwer M."/>
        </authorList>
    </citation>
    <scope>NUCLEOTIDE SEQUENCE [LARGE SCALE GENOMIC DNA]</scope>
    <source>
        <strain evidence="5 6">ATCC 30569</strain>
    </source>
</reference>
<dbReference type="EMBL" id="PYSW02000057">
    <property type="protein sequence ID" value="KAG2373289.1"/>
    <property type="molecule type" value="Genomic_DNA"/>
</dbReference>
<organism evidence="5 6">
    <name type="scientific">Naegleria lovaniensis</name>
    <name type="common">Amoeba</name>
    <dbReference type="NCBI Taxonomy" id="51637"/>
    <lineage>
        <taxon>Eukaryota</taxon>
        <taxon>Discoba</taxon>
        <taxon>Heterolobosea</taxon>
        <taxon>Tetramitia</taxon>
        <taxon>Eutetramitia</taxon>
        <taxon>Vahlkampfiidae</taxon>
        <taxon>Naegleria</taxon>
    </lineage>
</organism>
<feature type="domain" description="Ubiquitin-activating enzyme E1 C-terminal" evidence="4">
    <location>
        <begin position="908"/>
        <end position="1036"/>
    </location>
</feature>
<dbReference type="PANTHER" id="PTHR10953:SF102">
    <property type="entry name" value="ADENYLYLTRANSFERASE AND SULFURTRANSFERASE MOCS3"/>
    <property type="match status" value="1"/>
</dbReference>
<dbReference type="InterPro" id="IPR018247">
    <property type="entry name" value="EF_Hand_1_Ca_BS"/>
</dbReference>
<dbReference type="Gene3D" id="2.40.30.180">
    <property type="entry name" value="Ubiquitin-activating enzyme E1, FCCH domain"/>
    <property type="match status" value="1"/>
</dbReference>
<evidence type="ECO:0000313" key="5">
    <source>
        <dbReference type="EMBL" id="KAG2373289.1"/>
    </source>
</evidence>
<protein>
    <recommendedName>
        <fullName evidence="4">Ubiquitin-activating enzyme E1 C-terminal domain-containing protein</fullName>
    </recommendedName>
</protein>
<dbReference type="InterPro" id="IPR042063">
    <property type="entry name" value="Ubi_acti_E1_SCCH"/>
</dbReference>
<evidence type="ECO:0000259" key="4">
    <source>
        <dbReference type="SMART" id="SM00985"/>
    </source>
</evidence>
<comment type="similarity">
    <text evidence="2">Belongs to the ubiquitin-activating E1 family.</text>
</comment>
<dbReference type="PRINTS" id="PR01849">
    <property type="entry name" value="UBIQUITINACT"/>
</dbReference>
<dbReference type="InterPro" id="IPR042302">
    <property type="entry name" value="E1_FCCH_sf"/>
</dbReference>
<dbReference type="Gene3D" id="1.10.10.2660">
    <property type="entry name" value="Ubiquitin-activating enzyme E1, SCCH domain"/>
    <property type="match status" value="1"/>
</dbReference>
<evidence type="ECO:0000256" key="2">
    <source>
        <dbReference type="ARBA" id="ARBA00005673"/>
    </source>
</evidence>
<comment type="caution">
    <text evidence="5">The sequence shown here is derived from an EMBL/GenBank/DDBJ whole genome shotgun (WGS) entry which is preliminary data.</text>
</comment>
<dbReference type="InterPro" id="IPR035985">
    <property type="entry name" value="Ubiquitin-activating_enz"/>
</dbReference>
<dbReference type="InterPro" id="IPR038252">
    <property type="entry name" value="UBA_E1_C_sf"/>
</dbReference>
<dbReference type="SUPFAM" id="SSF69572">
    <property type="entry name" value="Activating enzymes of the ubiquitin-like proteins"/>
    <property type="match status" value="2"/>
</dbReference>
<proteinExistence type="inferred from homology"/>
<keyword evidence="6" id="KW-1185">Reference proteome</keyword>
<dbReference type="GeneID" id="68104732"/>
<dbReference type="GO" id="GO:0016779">
    <property type="term" value="F:nucleotidyltransferase activity"/>
    <property type="evidence" value="ECO:0007669"/>
    <property type="project" value="TreeGrafter"/>
</dbReference>
<dbReference type="Gene3D" id="3.10.290.60">
    <property type="entry name" value="Ubiquitin-activating enzyme E1, UFD domain"/>
    <property type="match status" value="1"/>
</dbReference>
<dbReference type="InterPro" id="IPR018965">
    <property type="entry name" value="Ub-activating_enz_E1_C"/>
</dbReference>
<dbReference type="PANTHER" id="PTHR10953">
    <property type="entry name" value="UBIQUITIN-ACTIVATING ENZYME E1"/>
    <property type="match status" value="1"/>
</dbReference>
<gene>
    <name evidence="5" type="ORF">C9374_012278</name>
</gene>
<dbReference type="RefSeq" id="XP_044542463.1">
    <property type="nucleotide sequence ID" value="XM_044688027.1"/>
</dbReference>
<dbReference type="SMART" id="SM00985">
    <property type="entry name" value="UBA_e1_C"/>
    <property type="match status" value="1"/>
</dbReference>
<evidence type="ECO:0000256" key="3">
    <source>
        <dbReference type="ARBA" id="ARBA00022598"/>
    </source>
</evidence>
<dbReference type="GO" id="GO:0004792">
    <property type="term" value="F:thiosulfate-cyanide sulfurtransferase activity"/>
    <property type="evidence" value="ECO:0007669"/>
    <property type="project" value="TreeGrafter"/>
</dbReference>
<keyword evidence="3" id="KW-0436">Ligase</keyword>
<dbReference type="InterPro" id="IPR000011">
    <property type="entry name" value="UBQ/SUMO-activ_enz_E1-like"/>
</dbReference>
<dbReference type="InterPro" id="IPR019572">
    <property type="entry name" value="UBA_E1_SCCH"/>
</dbReference>
<dbReference type="Pfam" id="PF09358">
    <property type="entry name" value="E1_UFD"/>
    <property type="match status" value="1"/>
</dbReference>
<evidence type="ECO:0000313" key="6">
    <source>
        <dbReference type="Proteomes" id="UP000816034"/>
    </source>
</evidence>
<accession>A0AA88GET0</accession>
<dbReference type="InterPro" id="IPR045886">
    <property type="entry name" value="ThiF/MoeB/HesA"/>
</dbReference>
<name>A0AA88GET0_NAELO</name>
<dbReference type="PROSITE" id="PS00018">
    <property type="entry name" value="EF_HAND_1"/>
    <property type="match status" value="1"/>
</dbReference>
<dbReference type="Proteomes" id="UP000816034">
    <property type="component" value="Unassembled WGS sequence"/>
</dbReference>